<sequence>MGLAPVRAEQRVLKRGVVGGGRRAGAQVTPSCEGTFRSMSFGYLALTHPDAVRALAYHGRLAIFLRQSDGPVTATE</sequence>
<keyword evidence="2" id="KW-1185">Reference proteome</keyword>
<comment type="caution">
    <text evidence="1">The sequence shown here is derived from an EMBL/GenBank/DDBJ whole genome shotgun (WGS) entry which is preliminary data.</text>
</comment>
<reference evidence="2" key="1">
    <citation type="journal article" date="2019" name="Int. J. Syst. Evol. Microbiol.">
        <title>The Global Catalogue of Microorganisms (GCM) 10K type strain sequencing project: providing services to taxonomists for standard genome sequencing and annotation.</title>
        <authorList>
            <consortium name="The Broad Institute Genomics Platform"/>
            <consortium name="The Broad Institute Genome Sequencing Center for Infectious Disease"/>
            <person name="Wu L."/>
            <person name="Ma J."/>
        </authorList>
    </citation>
    <scope>NUCLEOTIDE SEQUENCE [LARGE SCALE GENOMIC DNA]</scope>
    <source>
        <strain evidence="2">JCM 11117</strain>
    </source>
</reference>
<dbReference type="EMBL" id="BAAAHP010000194">
    <property type="protein sequence ID" value="GAA0898392.1"/>
    <property type="molecule type" value="Genomic_DNA"/>
</dbReference>
<evidence type="ECO:0000313" key="1">
    <source>
        <dbReference type="EMBL" id="GAA0898392.1"/>
    </source>
</evidence>
<evidence type="ECO:0000313" key="2">
    <source>
        <dbReference type="Proteomes" id="UP001499967"/>
    </source>
</evidence>
<gene>
    <name evidence="1" type="ORF">GCM10009559_60750</name>
</gene>
<proteinExistence type="predicted"/>
<protein>
    <submittedName>
        <fullName evidence="1">Uncharacterized protein</fullName>
    </submittedName>
</protein>
<dbReference type="Proteomes" id="UP001499967">
    <property type="component" value="Unassembled WGS sequence"/>
</dbReference>
<accession>A0ABP3YQY6</accession>
<name>A0ABP3YQY6_9PSEU</name>
<organism evidence="1 2">
    <name type="scientific">Pseudonocardia zijingensis</name>
    <dbReference type="NCBI Taxonomy" id="153376"/>
    <lineage>
        <taxon>Bacteria</taxon>
        <taxon>Bacillati</taxon>
        <taxon>Actinomycetota</taxon>
        <taxon>Actinomycetes</taxon>
        <taxon>Pseudonocardiales</taxon>
        <taxon>Pseudonocardiaceae</taxon>
        <taxon>Pseudonocardia</taxon>
    </lineage>
</organism>